<dbReference type="PANTHER" id="PTHR43685:SF5">
    <property type="entry name" value="GLYCOSYLTRANSFERASE EPSE-RELATED"/>
    <property type="match status" value="1"/>
</dbReference>
<evidence type="ECO:0000313" key="5">
    <source>
        <dbReference type="EMBL" id="GEK95531.1"/>
    </source>
</evidence>
<sequence>MTQKRASSSRQVAILLSLYNGESYLDAQLSSILTQTHQDWTLYWRDDDSSDASRERMHAFAGGAGAGRCVEITSANGRLGVAGSYAHLLDAVPDTPYVAFADQDDIWEPQKLEWAVDMLSRHPADIPALYCARQYLTDEDLVVFQESSVLRRKPGFPASLTQNIATGHTVLLNAATHRLMQNNLPPPSVLHDWWAYLLTAAADGSVMFDDRCVSYYRQHAHNTVGASGSFIKRGWAALRRGPHVFMTIFHSNVTHLLAQPEHVSPSALRLLKEIAAARTFATRLRTLVMHRDLRRQRFSETTVFRIWYLFSR</sequence>
<dbReference type="SUPFAM" id="SSF53448">
    <property type="entry name" value="Nucleotide-diphospho-sugar transferases"/>
    <property type="match status" value="1"/>
</dbReference>
<organism evidence="5 6">
    <name type="scientific">Gluconobacter kanchanaburiensis NBRC 103587</name>
    <dbReference type="NCBI Taxonomy" id="1307948"/>
    <lineage>
        <taxon>Bacteria</taxon>
        <taxon>Pseudomonadati</taxon>
        <taxon>Pseudomonadota</taxon>
        <taxon>Alphaproteobacteria</taxon>
        <taxon>Acetobacterales</taxon>
        <taxon>Acetobacteraceae</taxon>
        <taxon>Gluconobacter</taxon>
    </lineage>
</organism>
<gene>
    <name evidence="5" type="primary">rfbG</name>
    <name evidence="5" type="ORF">GKA01_07280</name>
</gene>
<comment type="similarity">
    <text evidence="1">Belongs to the glycosyltransferase 2 family.</text>
</comment>
<proteinExistence type="inferred from homology"/>
<dbReference type="InterPro" id="IPR001173">
    <property type="entry name" value="Glyco_trans_2-like"/>
</dbReference>
<reference evidence="5 6" key="1">
    <citation type="submission" date="2019-07" db="EMBL/GenBank/DDBJ databases">
        <title>Whole genome shotgun sequence of Gluconobacter kanchanaburiensis NBRC 103587.</title>
        <authorList>
            <person name="Hosoyama A."/>
            <person name="Uohara A."/>
            <person name="Ohji S."/>
            <person name="Ichikawa N."/>
        </authorList>
    </citation>
    <scope>NUCLEOTIDE SEQUENCE [LARGE SCALE GENOMIC DNA]</scope>
    <source>
        <strain evidence="5 6">NBRC 103587</strain>
    </source>
</reference>
<dbReference type="AlphaFoldDB" id="A0A511B773"/>
<feature type="domain" description="Glycosyltransferase 2-like" evidence="4">
    <location>
        <begin position="15"/>
        <end position="127"/>
    </location>
</feature>
<name>A0A511B773_9PROT</name>
<dbReference type="EMBL" id="BJVA01000003">
    <property type="protein sequence ID" value="GEK95531.1"/>
    <property type="molecule type" value="Genomic_DNA"/>
</dbReference>
<evidence type="ECO:0000259" key="4">
    <source>
        <dbReference type="Pfam" id="PF00535"/>
    </source>
</evidence>
<dbReference type="InterPro" id="IPR029044">
    <property type="entry name" value="Nucleotide-diphossugar_trans"/>
</dbReference>
<evidence type="ECO:0000256" key="3">
    <source>
        <dbReference type="ARBA" id="ARBA00022679"/>
    </source>
</evidence>
<dbReference type="OrthoDB" id="6383742at2"/>
<evidence type="ECO:0000256" key="1">
    <source>
        <dbReference type="ARBA" id="ARBA00006739"/>
    </source>
</evidence>
<accession>A0A511B773</accession>
<keyword evidence="2" id="KW-0328">Glycosyltransferase</keyword>
<evidence type="ECO:0000256" key="2">
    <source>
        <dbReference type="ARBA" id="ARBA00022676"/>
    </source>
</evidence>
<keyword evidence="3 5" id="KW-0808">Transferase</keyword>
<evidence type="ECO:0000313" key="6">
    <source>
        <dbReference type="Proteomes" id="UP000321079"/>
    </source>
</evidence>
<protein>
    <submittedName>
        <fullName evidence="5">Glycosyl transferase</fullName>
    </submittedName>
</protein>
<comment type="caution">
    <text evidence="5">The sequence shown here is derived from an EMBL/GenBank/DDBJ whole genome shotgun (WGS) entry which is preliminary data.</text>
</comment>
<keyword evidence="6" id="KW-1185">Reference proteome</keyword>
<dbReference type="Proteomes" id="UP000321079">
    <property type="component" value="Unassembled WGS sequence"/>
</dbReference>
<dbReference type="Pfam" id="PF00535">
    <property type="entry name" value="Glycos_transf_2"/>
    <property type="match status" value="1"/>
</dbReference>
<dbReference type="Gene3D" id="3.90.550.10">
    <property type="entry name" value="Spore Coat Polysaccharide Biosynthesis Protein SpsA, Chain A"/>
    <property type="match status" value="1"/>
</dbReference>
<dbReference type="PANTHER" id="PTHR43685">
    <property type="entry name" value="GLYCOSYLTRANSFERASE"/>
    <property type="match status" value="1"/>
</dbReference>
<dbReference type="InterPro" id="IPR050834">
    <property type="entry name" value="Glycosyltransf_2"/>
</dbReference>
<dbReference type="RefSeq" id="WP_146859307.1">
    <property type="nucleotide sequence ID" value="NZ_BARK01000004.1"/>
</dbReference>
<dbReference type="GO" id="GO:0016757">
    <property type="term" value="F:glycosyltransferase activity"/>
    <property type="evidence" value="ECO:0007669"/>
    <property type="project" value="UniProtKB-KW"/>
</dbReference>